<gene>
    <name evidence="2" type="ORF">GNI_122740</name>
</gene>
<dbReference type="Proteomes" id="UP000019763">
    <property type="component" value="Unassembled WGS sequence"/>
</dbReference>
<protein>
    <submittedName>
        <fullName evidence="2">Uncharacterized protein</fullName>
    </submittedName>
</protein>
<dbReference type="GeneID" id="22914314"/>
<dbReference type="AlphaFoldDB" id="A0A023B2F6"/>
<organism evidence="2 3">
    <name type="scientific">Gregarina niphandrodes</name>
    <name type="common">Septate eugregarine</name>
    <dbReference type="NCBI Taxonomy" id="110365"/>
    <lineage>
        <taxon>Eukaryota</taxon>
        <taxon>Sar</taxon>
        <taxon>Alveolata</taxon>
        <taxon>Apicomplexa</taxon>
        <taxon>Conoidasida</taxon>
        <taxon>Gregarinasina</taxon>
        <taxon>Eugregarinorida</taxon>
        <taxon>Gregarinidae</taxon>
        <taxon>Gregarina</taxon>
    </lineage>
</organism>
<name>A0A023B2F6_GRENI</name>
<dbReference type="RefSeq" id="XP_011131893.1">
    <property type="nucleotide sequence ID" value="XM_011133591.1"/>
</dbReference>
<evidence type="ECO:0000256" key="1">
    <source>
        <dbReference type="SAM" id="MobiDB-lite"/>
    </source>
</evidence>
<accession>A0A023B2F6</accession>
<evidence type="ECO:0000313" key="3">
    <source>
        <dbReference type="Proteomes" id="UP000019763"/>
    </source>
</evidence>
<evidence type="ECO:0000313" key="2">
    <source>
        <dbReference type="EMBL" id="EZG52468.1"/>
    </source>
</evidence>
<feature type="compositionally biased region" description="Acidic residues" evidence="1">
    <location>
        <begin position="195"/>
        <end position="213"/>
    </location>
</feature>
<keyword evidence="3" id="KW-1185">Reference proteome</keyword>
<proteinExistence type="predicted"/>
<comment type="caution">
    <text evidence="2">The sequence shown here is derived from an EMBL/GenBank/DDBJ whole genome shotgun (WGS) entry which is preliminary data.</text>
</comment>
<sequence>MITAVRVRIDAPRVYQEFRDNRDFLEATTSKTSLNVEGAAVPVVVNSPVEAVMPLTCAKTSVVDRNRVTNGLVDKMGVDGFIKGVMTIEARIDVNRYREIVAAIARIDTLRTALPFRTQGMAAALAQMPWYYGPDPAPWYRDTCVRTGHGRDVTYHTPLVELWDIISFGTARNRPQRTPTEQEWSEAIQAGLNVDGDEDEGEVDDGEPDDDEEQPRRRRPRRRAPEMADVFYTVPQAYNISRDPLFLMWLFPAYGQSPGGASISGLSPYADNSVALYGDTVARLCLRRLVTGHVLEITTLGIRGPVRYCTPGGQCRIRLSIHELRRRGADIDMRGLAERLLELTYGTNQLVPQIPVSLFVASRRMEGWTWSRGTEPLWLI</sequence>
<dbReference type="EMBL" id="AFNH02000916">
    <property type="protein sequence ID" value="EZG52468.1"/>
    <property type="molecule type" value="Genomic_DNA"/>
</dbReference>
<dbReference type="VEuPathDB" id="CryptoDB:GNI_122740"/>
<feature type="region of interest" description="Disordered" evidence="1">
    <location>
        <begin position="192"/>
        <end position="222"/>
    </location>
</feature>
<reference evidence="2" key="1">
    <citation type="submission" date="2013-12" db="EMBL/GenBank/DDBJ databases">
        <authorList>
            <person name="Omoto C.K."/>
            <person name="Sibley D."/>
            <person name="Venepally P."/>
            <person name="Hadjithomas M."/>
            <person name="Karamycheva S."/>
            <person name="Brunk B."/>
            <person name="Roos D."/>
            <person name="Caler E."/>
            <person name="Lorenzi H."/>
        </authorList>
    </citation>
    <scope>NUCLEOTIDE SEQUENCE</scope>
</reference>